<protein>
    <submittedName>
        <fullName evidence="2">DDB1- and CUL4-associated factor 15</fullName>
    </submittedName>
</protein>
<comment type="caution">
    <text evidence="2">The sequence shown here is derived from an EMBL/GenBank/DDBJ whole genome shotgun (WGS) entry which is preliminary data.</text>
</comment>
<evidence type="ECO:0000313" key="2">
    <source>
        <dbReference type="EMBL" id="CAI8013768.1"/>
    </source>
</evidence>
<gene>
    <name evidence="2" type="ORF">GBAR_LOCUS8686</name>
</gene>
<sequence length="508" mass="56464">LLSSSCTEYHINGWLATGSKHFGLSSERGYILEPRPAANITARQFCIVTSHLAPRTSPVRTRTLTLALTHCCGWSSGPLMLDSVLQYNVVKLLQRRQIFQYSSACAIRRRITATLPVQKIQLVDIGNQRLLLDGHVLLGFSRCGRLLLSYCNELDVTATQSTYTIYCWLFQGRSPLKYVCQEPLFRGETVPADLHLLVCQTPPPTHTIVVGCSRPSRRTSAEDFCRPCYISILPSFPPSTLSTPYSLHLKFDLMPPFPSFIPSLSLRVENCVVINSGDSVVALHYLLPSEPSDSRRLCATRLRLQLASSSGMKTYPAHAIPVDVYCEGRKVLDVQHICVQVSLDMELWINDELQTKLLEQGVTYHSLTDYDVQLAEVCPESGCAILILVALLEAAPHSTHCSGSYSVEMVASWSLYKGTIEWFQMSRLKPAVPSSLTTGARKWSPAAPIAISYHQRYSCLRSSDTSVRAFSNHTVFSGKSLRCLRHTFLPVSLTLLPLTHSSSVLAQN</sequence>
<name>A0AA35RLI5_GEOBA</name>
<dbReference type="GO" id="GO:0080008">
    <property type="term" value="C:Cul4-RING E3 ubiquitin ligase complex"/>
    <property type="evidence" value="ECO:0007669"/>
    <property type="project" value="TreeGrafter"/>
</dbReference>
<feature type="non-terminal residue" evidence="2">
    <location>
        <position position="508"/>
    </location>
</feature>
<keyword evidence="3" id="KW-1185">Reference proteome</keyword>
<dbReference type="Proteomes" id="UP001174909">
    <property type="component" value="Unassembled WGS sequence"/>
</dbReference>
<evidence type="ECO:0000313" key="3">
    <source>
        <dbReference type="Proteomes" id="UP001174909"/>
    </source>
</evidence>
<dbReference type="GO" id="GO:0016567">
    <property type="term" value="P:protein ubiquitination"/>
    <property type="evidence" value="ECO:0007669"/>
    <property type="project" value="InterPro"/>
</dbReference>
<proteinExistence type="predicted"/>
<dbReference type="InterPro" id="IPR032734">
    <property type="entry name" value="DCAF15_WD40"/>
</dbReference>
<feature type="domain" description="DDB1- and CUL4-associated factor 15 WD40 repeat-containing" evidence="1">
    <location>
        <begin position="118"/>
        <end position="233"/>
    </location>
</feature>
<dbReference type="AlphaFoldDB" id="A0AA35RLI5"/>
<dbReference type="PANTHER" id="PTHR28541:SF1">
    <property type="entry name" value="DDB1- AND CUL4-ASSOCIATED FACTOR 15"/>
    <property type="match status" value="1"/>
</dbReference>
<feature type="domain" description="DDB1- and CUL4-associated factor 15 WD40 repeat-containing" evidence="1">
    <location>
        <begin position="241"/>
        <end position="284"/>
    </location>
</feature>
<evidence type="ECO:0000259" key="1">
    <source>
        <dbReference type="Pfam" id="PF14939"/>
    </source>
</evidence>
<dbReference type="InterPro" id="IPR038914">
    <property type="entry name" value="DCAF15"/>
</dbReference>
<dbReference type="EMBL" id="CASHTH010001294">
    <property type="protein sequence ID" value="CAI8013768.1"/>
    <property type="molecule type" value="Genomic_DNA"/>
</dbReference>
<accession>A0AA35RLI5</accession>
<reference evidence="2" key="1">
    <citation type="submission" date="2023-03" db="EMBL/GenBank/DDBJ databases">
        <authorList>
            <person name="Steffen K."/>
            <person name="Cardenas P."/>
        </authorList>
    </citation>
    <scope>NUCLEOTIDE SEQUENCE</scope>
</reference>
<dbReference type="PANTHER" id="PTHR28541">
    <property type="entry name" value="DDB1- AND CUL4-ASSOCIATED FACTOR 15"/>
    <property type="match status" value="1"/>
</dbReference>
<organism evidence="2 3">
    <name type="scientific">Geodia barretti</name>
    <name type="common">Barrett's horny sponge</name>
    <dbReference type="NCBI Taxonomy" id="519541"/>
    <lineage>
        <taxon>Eukaryota</taxon>
        <taxon>Metazoa</taxon>
        <taxon>Porifera</taxon>
        <taxon>Demospongiae</taxon>
        <taxon>Heteroscleromorpha</taxon>
        <taxon>Tetractinellida</taxon>
        <taxon>Astrophorina</taxon>
        <taxon>Geodiidae</taxon>
        <taxon>Geodia</taxon>
    </lineage>
</organism>
<dbReference type="CDD" id="cd20917">
    <property type="entry name" value="DCAF15-NTD"/>
    <property type="match status" value="1"/>
</dbReference>
<dbReference type="Pfam" id="PF14939">
    <property type="entry name" value="DCAF15_WD40"/>
    <property type="match status" value="2"/>
</dbReference>